<evidence type="ECO:0000256" key="2">
    <source>
        <dbReference type="SAM" id="Phobius"/>
    </source>
</evidence>
<reference evidence="4" key="1">
    <citation type="submission" date="2014-09" db="EMBL/GenBank/DDBJ databases">
        <authorList>
            <person name="Illeghems K.G."/>
        </authorList>
    </citation>
    <scope>NUCLEOTIDE SEQUENCE [LARGE SCALE GENOMIC DNA]</scope>
    <source>
        <strain evidence="4">108B</strain>
    </source>
</reference>
<organism evidence="3 4">
    <name type="scientific">Acetobacter senegalensis</name>
    <dbReference type="NCBI Taxonomy" id="446692"/>
    <lineage>
        <taxon>Bacteria</taxon>
        <taxon>Pseudomonadati</taxon>
        <taxon>Pseudomonadota</taxon>
        <taxon>Alphaproteobacteria</taxon>
        <taxon>Acetobacterales</taxon>
        <taxon>Acetobacteraceae</taxon>
        <taxon>Acetobacter</taxon>
    </lineage>
</organism>
<dbReference type="GeneID" id="43396658"/>
<keyword evidence="4" id="KW-1185">Reference proteome</keyword>
<feature type="region of interest" description="Disordered" evidence="1">
    <location>
        <begin position="1"/>
        <end position="30"/>
    </location>
</feature>
<evidence type="ECO:0000313" key="4">
    <source>
        <dbReference type="Proteomes" id="UP000056109"/>
    </source>
</evidence>
<dbReference type="PATRIC" id="fig|446692.3.peg.768"/>
<dbReference type="Proteomes" id="UP000056109">
    <property type="component" value="Chromosome I"/>
</dbReference>
<dbReference type="EMBL" id="LN606600">
    <property type="protein sequence ID" value="CEF40197.1"/>
    <property type="molecule type" value="Genomic_DNA"/>
</dbReference>
<feature type="transmembrane region" description="Helical" evidence="2">
    <location>
        <begin position="124"/>
        <end position="147"/>
    </location>
</feature>
<gene>
    <name evidence="3" type="ORF">ASN_794</name>
</gene>
<keyword evidence="2" id="KW-0472">Membrane</keyword>
<dbReference type="RefSeq" id="WP_157765095.1">
    <property type="nucleotide sequence ID" value="NZ_LN606600.1"/>
</dbReference>
<evidence type="ECO:0000256" key="1">
    <source>
        <dbReference type="SAM" id="MobiDB-lite"/>
    </source>
</evidence>
<proteinExistence type="predicted"/>
<dbReference type="KEGG" id="asz:ASN_794"/>
<sequence length="166" mass="18806">MSFDLDLSFIRPGPDEELSSDSSFGPGAKNEERQFFEDGRETYSAEQAAQRELDEKLKNLKQNRRIKKNFSKQVINYLWWFSLGCLIILFLEGFSPKISIALHYSESMHFKFRSDKFHIDDTPLTTLIGSTAVSAIGLVAIVLRGLFNGKEDKTGEKSTAESSKNN</sequence>
<protein>
    <submittedName>
        <fullName evidence="3">Uncharacterized protein</fullName>
    </submittedName>
</protein>
<keyword evidence="2" id="KW-0812">Transmembrane</keyword>
<dbReference type="AlphaFoldDB" id="A0A0U5B6N4"/>
<name>A0A0U5B6N4_9PROT</name>
<keyword evidence="2" id="KW-1133">Transmembrane helix</keyword>
<feature type="transmembrane region" description="Helical" evidence="2">
    <location>
        <begin position="77"/>
        <end position="104"/>
    </location>
</feature>
<evidence type="ECO:0000313" key="3">
    <source>
        <dbReference type="EMBL" id="CEF40197.1"/>
    </source>
</evidence>
<accession>A0A0U5B6N4</accession>